<protein>
    <recommendedName>
        <fullName evidence="3">Immunity protein 30 domain-containing protein</fullName>
    </recommendedName>
</protein>
<keyword evidence="2" id="KW-1185">Reference proteome</keyword>
<dbReference type="Proteomes" id="UP001208656">
    <property type="component" value="Unassembled WGS sequence"/>
</dbReference>
<evidence type="ECO:0008006" key="3">
    <source>
        <dbReference type="Google" id="ProtNLM"/>
    </source>
</evidence>
<organism evidence="1 2">
    <name type="scientific">Pallidibacillus thermolactis</name>
    <dbReference type="NCBI Taxonomy" id="251051"/>
    <lineage>
        <taxon>Bacteria</taxon>
        <taxon>Bacillati</taxon>
        <taxon>Bacillota</taxon>
        <taxon>Bacilli</taxon>
        <taxon>Bacillales</taxon>
        <taxon>Bacillaceae</taxon>
        <taxon>Pallidibacillus</taxon>
    </lineage>
</organism>
<sequence length="101" mass="12199">MKNKYSKGPYWKFKDHLSEESKNVVFYHLLTIIEEENPKLLEEVEHLVDRNLVKDELIESISYLFKLHDVDEKFKNDLLNAINQYFETYHNVKGDIVFYSK</sequence>
<reference evidence="1 2" key="1">
    <citation type="submission" date="2022-10" db="EMBL/GenBank/DDBJ databases">
        <title>Description of Fervidibacillus gen. nov. in the family Fervidibacillaceae fam. nov. with two species, Fervidibacillus albus sp. nov., and Fervidibacillus halotolerans sp. nov., isolated from tidal flat sediments.</title>
        <authorList>
            <person name="Kwon K.K."/>
            <person name="Yang S.-H."/>
        </authorList>
    </citation>
    <scope>NUCLEOTIDE SEQUENCE [LARGE SCALE GENOMIC DNA]</scope>
    <source>
        <strain evidence="1 2">DSM 23332</strain>
    </source>
</reference>
<dbReference type="RefSeq" id="WP_263062351.1">
    <property type="nucleotide sequence ID" value="NZ_JAOUSE010000075.1"/>
</dbReference>
<accession>A0ABT2WJM3</accession>
<name>A0ABT2WJM3_9BACI</name>
<dbReference type="EMBL" id="JAOUSE010000075">
    <property type="protein sequence ID" value="MCU9595775.1"/>
    <property type="molecule type" value="Genomic_DNA"/>
</dbReference>
<evidence type="ECO:0000313" key="1">
    <source>
        <dbReference type="EMBL" id="MCU9595775.1"/>
    </source>
</evidence>
<comment type="caution">
    <text evidence="1">The sequence shown here is derived from an EMBL/GenBank/DDBJ whole genome shotgun (WGS) entry which is preliminary data.</text>
</comment>
<evidence type="ECO:0000313" key="2">
    <source>
        <dbReference type="Proteomes" id="UP001208656"/>
    </source>
</evidence>
<proteinExistence type="predicted"/>
<gene>
    <name evidence="1" type="ORF">OEV82_15220</name>
</gene>